<accession>A0A8S1TZT6</accession>
<name>A0A8S1TZT6_9CILI</name>
<organism evidence="2 3">
    <name type="scientific">Paramecium pentaurelia</name>
    <dbReference type="NCBI Taxonomy" id="43138"/>
    <lineage>
        <taxon>Eukaryota</taxon>
        <taxon>Sar</taxon>
        <taxon>Alveolata</taxon>
        <taxon>Ciliophora</taxon>
        <taxon>Intramacronucleata</taxon>
        <taxon>Oligohymenophorea</taxon>
        <taxon>Peniculida</taxon>
        <taxon>Parameciidae</taxon>
        <taxon>Paramecium</taxon>
    </lineage>
</organism>
<evidence type="ECO:0000313" key="2">
    <source>
        <dbReference type="EMBL" id="CAD8157910.1"/>
    </source>
</evidence>
<keyword evidence="1" id="KW-1133">Transmembrane helix</keyword>
<evidence type="ECO:0008006" key="4">
    <source>
        <dbReference type="Google" id="ProtNLM"/>
    </source>
</evidence>
<gene>
    <name evidence="2" type="ORF">PPENT_87.1.T0310063</name>
</gene>
<keyword evidence="1" id="KW-0812">Transmembrane</keyword>
<dbReference type="EMBL" id="CAJJDO010000031">
    <property type="protein sequence ID" value="CAD8157910.1"/>
    <property type="molecule type" value="Genomic_DNA"/>
</dbReference>
<proteinExistence type="predicted"/>
<evidence type="ECO:0000313" key="3">
    <source>
        <dbReference type="Proteomes" id="UP000689195"/>
    </source>
</evidence>
<comment type="caution">
    <text evidence="2">The sequence shown here is derived from an EMBL/GenBank/DDBJ whole genome shotgun (WGS) entry which is preliminary data.</text>
</comment>
<sequence length="1281" mass="153717">MLIALFIITIQAEILQFNPTKLNYLYPTNENECENIELKQNQYFYQDINKETNVIYRYANDFYGLINDKWNLTFIDLIYKDQLAPIFYYVLQTQYLKFNDKEYICSLLQDQGNLNYQINCKQANPYQYIDNQPQFKQINEFSFIINYEEGFQCNSFIFLNDVFLILCFNNDHIIINTFDLIGNKQSYQFPFTNKQCNSKFNVPQDRFILVSFYQCEDWVILFLDVDLNFITKITNKQVIKIGKIDSYKQLQNVHNCYNQLFLIFDQEYIEFNALSFLSSDFDPQAGYFKIQEQKLLIILSCQQYNQFISEKNMNSIINGIETQDLKKVATLGSSIMLLQYTDNLVAIITKEIQQIINININQINNLFIGNQIFLIVDKSNIVHMFKANLFYNHLFYQKQGQYLGFYKLDNLNVSLIQCFNIFEYQDKNDKLQVRIQNLKKQNYMIQTKGNFNQIWIDKFNIFFNIDLKFSFNFTNIFSLKQEQTQNYKLSQLNQLKIFGQFYLFNIKQQIYIMFNQEDQFIRLYNVNTSRFEHLNLRLNLNQIKIYYVLKDIKFVLVEETLRKIFIFKSSKSKQDMITYQIYQFKKEIRISFFNRNLIGLQLVNSTEILFENESRNTFSNQSLHYYSDLEKSNLKVHIQCAIKVLNFYNVFIFQYEQYITIQIGNSDTLIINQKLLLLGGYIIRKNPIKLILLGMNKEMNTMHKYLINQQNFFKLSTFNFSDYIPILPLCYQIMENIIIILTKKQDKDLFHILLFNMEQQSNLEYYDIVSTPYQYFYALSGFLYYYNHNLELIQYNIYYLSIDVDLKELNQIVYKEQFQLDIYDQSKINPNVYSEKLDLLVVNFQNDLQLINQTNHKIIVQNNSAQFNPNTFVKGLFYEFNLINTTFYYLETPFRLFNRKSCHQFINNLCIIEETTFFIVQDLTKDLKSNQTVPIAFNQEMKIHSCNEAILIIQQSQSKFIKISYYKQNIESFVLIEDVLIKTQLIQSILMVLSYKQTNYYFINDSITLIKSFQNEEKFSQHFLYHQIDFDKICLILFQSNQIDIHCFQIKSGLTYTIQNYTIPTTEIYNSIGLGHYFQNFIQNIQFSFLNLSSNLKDELDLKIVVYYKLELLFYFQIILKHQEYYIKLNNLIRLQNINLGCQSLLIQNKLLYYCESFSLFLYELQSGFQLLNPYAVHILNTEIFSQLNNTHIALYNFQYKIITIYTIDQWRLVKNDNINIDNEQNITFIVKNYITQLEFRVNIVNQIEDDNYYRFIKIGIVVINNIFIQIFIIIFKKQNK</sequence>
<feature type="transmembrane region" description="Helical" evidence="1">
    <location>
        <begin position="1253"/>
        <end position="1276"/>
    </location>
</feature>
<protein>
    <recommendedName>
        <fullName evidence="4">Transmembrane protein</fullName>
    </recommendedName>
</protein>
<dbReference type="Proteomes" id="UP000689195">
    <property type="component" value="Unassembled WGS sequence"/>
</dbReference>
<reference evidence="2" key="1">
    <citation type="submission" date="2021-01" db="EMBL/GenBank/DDBJ databases">
        <authorList>
            <consortium name="Genoscope - CEA"/>
            <person name="William W."/>
        </authorList>
    </citation>
    <scope>NUCLEOTIDE SEQUENCE</scope>
</reference>
<evidence type="ECO:0000256" key="1">
    <source>
        <dbReference type="SAM" id="Phobius"/>
    </source>
</evidence>
<dbReference type="OrthoDB" id="308225at2759"/>
<keyword evidence="1" id="KW-0472">Membrane</keyword>
<keyword evidence="3" id="KW-1185">Reference proteome</keyword>